<feature type="domain" description="HTH myb-type" evidence="7">
    <location>
        <begin position="629"/>
        <end position="688"/>
    </location>
</feature>
<dbReference type="SUPFAM" id="SSF54236">
    <property type="entry name" value="Ubiquitin-like"/>
    <property type="match status" value="1"/>
</dbReference>
<evidence type="ECO:0000256" key="4">
    <source>
        <dbReference type="SAM" id="MobiDB-lite"/>
    </source>
</evidence>
<feature type="domain" description="Myb-like" evidence="6">
    <location>
        <begin position="629"/>
        <end position="684"/>
    </location>
</feature>
<reference evidence="8" key="1">
    <citation type="submission" date="2020-06" db="EMBL/GenBank/DDBJ databases">
        <authorList>
            <person name="Li T."/>
            <person name="Hu X."/>
            <person name="Zhang T."/>
            <person name="Song X."/>
            <person name="Zhang H."/>
            <person name="Dai N."/>
            <person name="Sheng W."/>
            <person name="Hou X."/>
            <person name="Wei L."/>
        </authorList>
    </citation>
    <scope>NUCLEOTIDE SEQUENCE</scope>
    <source>
        <strain evidence="8">K16</strain>
        <tissue evidence="8">Leaf</tissue>
    </source>
</reference>
<feature type="region of interest" description="Disordered" evidence="4">
    <location>
        <begin position="346"/>
        <end position="366"/>
    </location>
</feature>
<name>A0AAE1X115_9LAMI</name>
<reference evidence="8" key="2">
    <citation type="journal article" date="2024" name="Plant">
        <title>Genomic evolution and insights into agronomic trait innovations of Sesamum species.</title>
        <authorList>
            <person name="Miao H."/>
            <person name="Wang L."/>
            <person name="Qu L."/>
            <person name="Liu H."/>
            <person name="Sun Y."/>
            <person name="Le M."/>
            <person name="Wang Q."/>
            <person name="Wei S."/>
            <person name="Zheng Y."/>
            <person name="Lin W."/>
            <person name="Duan Y."/>
            <person name="Cao H."/>
            <person name="Xiong S."/>
            <person name="Wang X."/>
            <person name="Wei L."/>
            <person name="Li C."/>
            <person name="Ma Q."/>
            <person name="Ju M."/>
            <person name="Zhao R."/>
            <person name="Li G."/>
            <person name="Mu C."/>
            <person name="Tian Q."/>
            <person name="Mei H."/>
            <person name="Zhang T."/>
            <person name="Gao T."/>
            <person name="Zhang H."/>
        </authorList>
    </citation>
    <scope>NUCLEOTIDE SEQUENCE</scope>
    <source>
        <strain evidence="8">K16</strain>
    </source>
</reference>
<evidence type="ECO:0000256" key="1">
    <source>
        <dbReference type="ARBA" id="ARBA00004123"/>
    </source>
</evidence>
<dbReference type="SUPFAM" id="SSF46689">
    <property type="entry name" value="Homeodomain-like"/>
    <property type="match status" value="1"/>
</dbReference>
<proteinExistence type="predicted"/>
<keyword evidence="3" id="KW-0539">Nucleus</keyword>
<dbReference type="GO" id="GO:0005634">
    <property type="term" value="C:nucleus"/>
    <property type="evidence" value="ECO:0007669"/>
    <property type="project" value="UniProtKB-SubCell"/>
</dbReference>
<dbReference type="InterPro" id="IPR017930">
    <property type="entry name" value="Myb_dom"/>
</dbReference>
<evidence type="ECO:0000256" key="2">
    <source>
        <dbReference type="ARBA" id="ARBA00023125"/>
    </source>
</evidence>
<feature type="region of interest" description="Disordered" evidence="4">
    <location>
        <begin position="61"/>
        <end position="88"/>
    </location>
</feature>
<gene>
    <name evidence="8" type="ORF">Sango_0698600</name>
</gene>
<dbReference type="Proteomes" id="UP001289374">
    <property type="component" value="Unassembled WGS sequence"/>
</dbReference>
<dbReference type="PROSITE" id="PS50053">
    <property type="entry name" value="UBIQUITIN_2"/>
    <property type="match status" value="1"/>
</dbReference>
<dbReference type="GO" id="GO:0042162">
    <property type="term" value="F:telomeric DNA binding"/>
    <property type="evidence" value="ECO:0007669"/>
    <property type="project" value="UniProtKB-ARBA"/>
</dbReference>
<dbReference type="InterPro" id="IPR009057">
    <property type="entry name" value="Homeodomain-like_sf"/>
</dbReference>
<keyword evidence="9" id="KW-1185">Reference proteome</keyword>
<dbReference type="InterPro" id="IPR001005">
    <property type="entry name" value="SANT/Myb"/>
</dbReference>
<dbReference type="InterPro" id="IPR029071">
    <property type="entry name" value="Ubiquitin-like_domsf"/>
</dbReference>
<feature type="domain" description="Ubiquitin-like" evidence="5">
    <location>
        <begin position="389"/>
        <end position="459"/>
    </location>
</feature>
<dbReference type="PROSITE" id="PS51294">
    <property type="entry name" value="HTH_MYB"/>
    <property type="match status" value="1"/>
</dbReference>
<evidence type="ECO:0000259" key="5">
    <source>
        <dbReference type="PROSITE" id="PS50053"/>
    </source>
</evidence>
<dbReference type="AlphaFoldDB" id="A0AAE1X115"/>
<dbReference type="PANTHER" id="PTHR21717:SF78">
    <property type="entry name" value="TELOMERE REPEAT-BINDING PROTEIN 4-LIKE"/>
    <property type="match status" value="1"/>
</dbReference>
<evidence type="ECO:0000259" key="7">
    <source>
        <dbReference type="PROSITE" id="PS51294"/>
    </source>
</evidence>
<evidence type="ECO:0000259" key="6">
    <source>
        <dbReference type="PROSITE" id="PS50090"/>
    </source>
</evidence>
<accession>A0AAE1X115</accession>
<comment type="caution">
    <text evidence="8">The sequence shown here is derived from an EMBL/GenBank/DDBJ whole genome shotgun (WGS) entry which is preliminary data.</text>
</comment>
<dbReference type="Gene3D" id="1.10.246.220">
    <property type="match status" value="1"/>
</dbReference>
<dbReference type="CDD" id="cd11660">
    <property type="entry name" value="SANT_TRF"/>
    <property type="match status" value="1"/>
</dbReference>
<dbReference type="EMBL" id="JACGWL010000004">
    <property type="protein sequence ID" value="KAK4403300.1"/>
    <property type="molecule type" value="Genomic_DNA"/>
</dbReference>
<sequence length="731" mass="80966">MVSKKRLDYGFNGYRAPIIPRAPRSIRRRGPRKNSIEDSKLCAFELLAAVAGKLLQESESSASSNVANGKVQPGICQGGNEKEQSLDDKALKSESFERGSCAESAFVPEISIQEQNQAENNSVLEQTSVRASSDIPKKVDCDIKLGTGEVKNADGNTISEVEGSICCGDSLDRKVEGGAELHARDDNNQIIDSSLANTSTVKDPIEEDVNTNLLIKSEGSVQLPLYRDPIPDALLQKHWNNVQLGIRDDDENSFGCNKSSTRVRPFRPQPRIGHRRIRKMLTSKYRKVAPKLKGCGLYNTGEGIRSFYQYRKRIYTQERFQQAPIKKRKLSDHTFAVAYHQDTSSDSISNLPEKGTKMDNGSSSANILQRASGTPATVRGHQKAKDSHVKFSIKSFRVPELYIEVPETASVGSLKRTVMEAVTAILGNGIRVGVVLQGKKVRDDNRTLQQAGISQSTNLDTLGFTLEPSFSHVSPSMTPKKLPSALPCDPDQELPSTVTELFFCFKIEIDINSRSYLSVESYHLSSNISWSTDFHFSIDQPFVYFALQVPCYSNDDSGIGNASVDPPVVNKFDDVMDNENLNFSPQTPKNEPNDASVPDSKALVPVPPMNAEALAVVPVNPKPKRTELSQRRTRRPFSVAEVEALVAAVEKLGTGRWRDVKLGAFENADHRTYVDLKDKWKTLVHTASISPQQRRGEAVPQELLDRVLSAHSYWSQHQSKQQGKHQPSVES</sequence>
<comment type="subcellular location">
    <subcellularLocation>
        <location evidence="1">Nucleus</location>
    </subcellularLocation>
</comment>
<dbReference type="InterPro" id="IPR000626">
    <property type="entry name" value="Ubiquitin-like_dom"/>
</dbReference>
<evidence type="ECO:0000313" key="8">
    <source>
        <dbReference type="EMBL" id="KAK4403300.1"/>
    </source>
</evidence>
<protein>
    <submittedName>
        <fullName evidence="8">Telomere repeat-binding protein 4</fullName>
    </submittedName>
</protein>
<evidence type="ECO:0000256" key="3">
    <source>
        <dbReference type="ARBA" id="ARBA00023242"/>
    </source>
</evidence>
<keyword evidence="2" id="KW-0238">DNA-binding</keyword>
<evidence type="ECO:0000313" key="9">
    <source>
        <dbReference type="Proteomes" id="UP001289374"/>
    </source>
</evidence>
<dbReference type="InterPro" id="IPR031105">
    <property type="entry name" value="TRP_plant"/>
</dbReference>
<dbReference type="Pfam" id="PF23603">
    <property type="entry name" value="Ubiquitin_TPR1"/>
    <property type="match status" value="1"/>
</dbReference>
<dbReference type="PANTHER" id="PTHR21717">
    <property type="entry name" value="TELOMERIC REPEAT BINDING PROTEIN"/>
    <property type="match status" value="1"/>
</dbReference>
<dbReference type="InterPro" id="IPR057625">
    <property type="entry name" value="TPR1-6-like_ubiquitin"/>
</dbReference>
<dbReference type="SMART" id="SM00717">
    <property type="entry name" value="SANT"/>
    <property type="match status" value="1"/>
</dbReference>
<organism evidence="8 9">
    <name type="scientific">Sesamum angolense</name>
    <dbReference type="NCBI Taxonomy" id="2727404"/>
    <lineage>
        <taxon>Eukaryota</taxon>
        <taxon>Viridiplantae</taxon>
        <taxon>Streptophyta</taxon>
        <taxon>Embryophyta</taxon>
        <taxon>Tracheophyta</taxon>
        <taxon>Spermatophyta</taxon>
        <taxon>Magnoliopsida</taxon>
        <taxon>eudicotyledons</taxon>
        <taxon>Gunneridae</taxon>
        <taxon>Pentapetalae</taxon>
        <taxon>asterids</taxon>
        <taxon>lamiids</taxon>
        <taxon>Lamiales</taxon>
        <taxon>Pedaliaceae</taxon>
        <taxon>Sesamum</taxon>
    </lineage>
</organism>
<dbReference type="PROSITE" id="PS50090">
    <property type="entry name" value="MYB_LIKE"/>
    <property type="match status" value="1"/>
</dbReference>